<keyword evidence="4" id="KW-1185">Reference proteome</keyword>
<feature type="region of interest" description="Disordered" evidence="1">
    <location>
        <begin position="265"/>
        <end position="292"/>
    </location>
</feature>
<dbReference type="SUPFAM" id="SSF57959">
    <property type="entry name" value="Leucine zipper domain"/>
    <property type="match status" value="1"/>
</dbReference>
<dbReference type="PANTHER" id="PTHR23334:SF43">
    <property type="entry name" value="CCAAT_ENHANCER-BINDING PROTEIN HOMOLOG 1-RELATED"/>
    <property type="match status" value="1"/>
</dbReference>
<protein>
    <recommendedName>
        <fullName evidence="2">BZIP domain-containing protein</fullName>
    </recommendedName>
</protein>
<dbReference type="GO" id="GO:0000978">
    <property type="term" value="F:RNA polymerase II cis-regulatory region sequence-specific DNA binding"/>
    <property type="evidence" value="ECO:0007669"/>
    <property type="project" value="TreeGrafter"/>
</dbReference>
<evidence type="ECO:0000313" key="3">
    <source>
        <dbReference type="EMBL" id="CAJ0583068.1"/>
    </source>
</evidence>
<comment type="caution">
    <text evidence="3">The sequence shown here is derived from an EMBL/GenBank/DDBJ whole genome shotgun (WGS) entry which is preliminary data.</text>
</comment>
<name>A0AA36G7U9_9BILA</name>
<dbReference type="Pfam" id="PF07716">
    <property type="entry name" value="bZIP_2"/>
    <property type="match status" value="1"/>
</dbReference>
<dbReference type="GO" id="GO:0006351">
    <property type="term" value="P:DNA-templated transcription"/>
    <property type="evidence" value="ECO:0007669"/>
    <property type="project" value="InterPro"/>
</dbReference>
<dbReference type="Proteomes" id="UP001177023">
    <property type="component" value="Unassembled WGS sequence"/>
</dbReference>
<organism evidence="3 4">
    <name type="scientific">Mesorhabditis spiculigera</name>
    <dbReference type="NCBI Taxonomy" id="96644"/>
    <lineage>
        <taxon>Eukaryota</taxon>
        <taxon>Metazoa</taxon>
        <taxon>Ecdysozoa</taxon>
        <taxon>Nematoda</taxon>
        <taxon>Chromadorea</taxon>
        <taxon>Rhabditida</taxon>
        <taxon>Rhabditina</taxon>
        <taxon>Rhabditomorpha</taxon>
        <taxon>Rhabditoidea</taxon>
        <taxon>Rhabditidae</taxon>
        <taxon>Mesorhabditinae</taxon>
        <taxon>Mesorhabditis</taxon>
    </lineage>
</organism>
<feature type="non-terminal residue" evidence="3">
    <location>
        <position position="1"/>
    </location>
</feature>
<evidence type="ECO:0000259" key="2">
    <source>
        <dbReference type="PROSITE" id="PS50217"/>
    </source>
</evidence>
<feature type="domain" description="BZIP" evidence="2">
    <location>
        <begin position="254"/>
        <end position="311"/>
    </location>
</feature>
<evidence type="ECO:0000313" key="4">
    <source>
        <dbReference type="Proteomes" id="UP001177023"/>
    </source>
</evidence>
<dbReference type="PANTHER" id="PTHR23334">
    <property type="entry name" value="CCAAT/ENHANCER BINDING PROTEIN"/>
    <property type="match status" value="1"/>
</dbReference>
<dbReference type="InterPro" id="IPR046347">
    <property type="entry name" value="bZIP_sf"/>
</dbReference>
<sequence>MLIFTDPLRPPRETVTSRKFGLAAIKLYPQQDIYVIGDDRLIMSKEEEEEFLENEPFRDDDGTYTELNRMTFHGSAFGRQDSLSIAAELQQKDKERNQSSFMEADVNIENYLKELRDEEAYTDDPLQEDPELAKTSFEMEQSAVFDSIHNNPMMGRLRDDPMDDIFKSQVPHSSHQQGPLIDTAPITLAKVKMEPWEEEQGTSRQPRTVMVPRTQIVQKYPVMTEPSKPPMNKNYVPTTKARKYNLKPKEEKETNNYKIKRMRNNDAVRRSRMKAKEAQEKREKELSDLRSHNDKLERENKLLINSLQEYRRKCTCQPFKH</sequence>
<dbReference type="InterPro" id="IPR004827">
    <property type="entry name" value="bZIP"/>
</dbReference>
<accession>A0AA36G7U9</accession>
<dbReference type="Gene3D" id="1.20.5.170">
    <property type="match status" value="1"/>
</dbReference>
<dbReference type="AlphaFoldDB" id="A0AA36G7U9"/>
<dbReference type="InterPro" id="IPR031106">
    <property type="entry name" value="C/EBP"/>
</dbReference>
<proteinExistence type="predicted"/>
<dbReference type="SMART" id="SM00338">
    <property type="entry name" value="BRLZ"/>
    <property type="match status" value="1"/>
</dbReference>
<dbReference type="GO" id="GO:0000981">
    <property type="term" value="F:DNA-binding transcription factor activity, RNA polymerase II-specific"/>
    <property type="evidence" value="ECO:0007669"/>
    <property type="project" value="TreeGrafter"/>
</dbReference>
<reference evidence="3" key="1">
    <citation type="submission" date="2023-06" db="EMBL/GenBank/DDBJ databases">
        <authorList>
            <person name="Delattre M."/>
        </authorList>
    </citation>
    <scope>NUCLEOTIDE SEQUENCE</scope>
    <source>
        <strain evidence="3">AF72</strain>
    </source>
</reference>
<dbReference type="EMBL" id="CATQJA010002665">
    <property type="protein sequence ID" value="CAJ0583068.1"/>
    <property type="molecule type" value="Genomic_DNA"/>
</dbReference>
<gene>
    <name evidence="3" type="ORF">MSPICULIGERA_LOCUS21182</name>
</gene>
<evidence type="ECO:0000256" key="1">
    <source>
        <dbReference type="SAM" id="MobiDB-lite"/>
    </source>
</evidence>
<dbReference type="PROSITE" id="PS50217">
    <property type="entry name" value="BZIP"/>
    <property type="match status" value="1"/>
</dbReference>